<accession>A0A4S4N8L8</accession>
<dbReference type="OrthoDB" id="756070at2"/>
<keyword evidence="3" id="KW-1185">Reference proteome</keyword>
<organism evidence="2 3">
    <name type="scientific">Neolewinella litorea</name>
    <dbReference type="NCBI Taxonomy" id="2562452"/>
    <lineage>
        <taxon>Bacteria</taxon>
        <taxon>Pseudomonadati</taxon>
        <taxon>Bacteroidota</taxon>
        <taxon>Saprospiria</taxon>
        <taxon>Saprospirales</taxon>
        <taxon>Lewinellaceae</taxon>
        <taxon>Neolewinella</taxon>
    </lineage>
</organism>
<reference evidence="2 3" key="1">
    <citation type="submission" date="2019-04" db="EMBL/GenBank/DDBJ databases">
        <title>Lewinella litorea sp. nov., isolated from a marine sand.</title>
        <authorList>
            <person name="Yoon J.-H."/>
        </authorList>
    </citation>
    <scope>NUCLEOTIDE SEQUENCE [LARGE SCALE GENOMIC DNA]</scope>
    <source>
        <strain evidence="2 3">HSMS-39</strain>
    </source>
</reference>
<feature type="chain" id="PRO_5020360779" description="T9SS type A sorting domain-containing protein" evidence="1">
    <location>
        <begin position="23"/>
        <end position="329"/>
    </location>
</feature>
<dbReference type="AlphaFoldDB" id="A0A4S4N8L8"/>
<feature type="signal peptide" evidence="1">
    <location>
        <begin position="1"/>
        <end position="22"/>
    </location>
</feature>
<dbReference type="RefSeq" id="WP_136460354.1">
    <property type="nucleotide sequence ID" value="NZ_SRSF01000011.1"/>
</dbReference>
<evidence type="ECO:0008006" key="4">
    <source>
        <dbReference type="Google" id="ProtNLM"/>
    </source>
</evidence>
<dbReference type="EMBL" id="SRSF01000011">
    <property type="protein sequence ID" value="THH35556.1"/>
    <property type="molecule type" value="Genomic_DNA"/>
</dbReference>
<evidence type="ECO:0000313" key="2">
    <source>
        <dbReference type="EMBL" id="THH35556.1"/>
    </source>
</evidence>
<proteinExistence type="predicted"/>
<evidence type="ECO:0000313" key="3">
    <source>
        <dbReference type="Proteomes" id="UP000308528"/>
    </source>
</evidence>
<comment type="caution">
    <text evidence="2">The sequence shown here is derived from an EMBL/GenBank/DDBJ whole genome shotgun (WGS) entry which is preliminary data.</text>
</comment>
<sequence>MQFFTLTGLLLAASLLSFGLSAQDYCHCVVENKGGQVVYSEACFPADRSQKLCALTLKNGVGNVDLYHLEDLRDVIITVEKNVNARFEGSSLSSSGTRFLFPDGGTQIKIRDGDNHISVSSENNGNGANSVNAYNQQLAQCSGACTLLRPTEAAVMPVSLMHWETEARNGTVELVWETAAEADNSHFQISHSTDGIDFRALGTVDGQGTTESVSSYRFRHLPTSRGVNYYRLEQYDFDGTRTELGVQSVNLATTAESALRVSPNPVRPGAEVRFHFPDAAGSEVQLYGPAGRLIGTYLLDRSNFQLPPVSPGVYTLRAGQHLARLVVTP</sequence>
<gene>
    <name evidence="2" type="ORF">E4021_15815</name>
</gene>
<protein>
    <recommendedName>
        <fullName evidence="4">T9SS type A sorting domain-containing protein</fullName>
    </recommendedName>
</protein>
<evidence type="ECO:0000256" key="1">
    <source>
        <dbReference type="SAM" id="SignalP"/>
    </source>
</evidence>
<dbReference type="Proteomes" id="UP000308528">
    <property type="component" value="Unassembled WGS sequence"/>
</dbReference>
<keyword evidence="1" id="KW-0732">Signal</keyword>
<name>A0A4S4N8L8_9BACT</name>